<keyword evidence="7" id="KW-1185">Reference proteome</keyword>
<dbReference type="SUPFAM" id="SSF46894">
    <property type="entry name" value="C-terminal effector domain of the bipartite response regulators"/>
    <property type="match status" value="1"/>
</dbReference>
<keyword evidence="4" id="KW-0472">Membrane</keyword>
<evidence type="ECO:0000313" key="6">
    <source>
        <dbReference type="EMBL" id="SEA86443.1"/>
    </source>
</evidence>
<feature type="domain" description="HTH luxR-type" evidence="5">
    <location>
        <begin position="343"/>
        <end position="408"/>
    </location>
</feature>
<dbReference type="PANTHER" id="PTHR44688:SF16">
    <property type="entry name" value="DNA-BINDING TRANSCRIPTIONAL ACTIVATOR DEVR_DOSR"/>
    <property type="match status" value="1"/>
</dbReference>
<proteinExistence type="predicted"/>
<dbReference type="CDD" id="cd06170">
    <property type="entry name" value="LuxR_C_like"/>
    <property type="match status" value="1"/>
</dbReference>
<gene>
    <name evidence="6" type="ORF">SAMN04515656_1561</name>
</gene>
<keyword evidence="4" id="KW-1133">Transmembrane helix</keyword>
<evidence type="ECO:0000256" key="1">
    <source>
        <dbReference type="ARBA" id="ARBA00023015"/>
    </source>
</evidence>
<keyword evidence="2" id="KW-0238">DNA-binding</keyword>
<organism evidence="6 7">
    <name type="scientific">Eubacterium aggregans</name>
    <dbReference type="NCBI Taxonomy" id="81409"/>
    <lineage>
        <taxon>Bacteria</taxon>
        <taxon>Bacillati</taxon>
        <taxon>Bacillota</taxon>
        <taxon>Clostridia</taxon>
        <taxon>Eubacteriales</taxon>
        <taxon>Eubacteriaceae</taxon>
        <taxon>Eubacterium</taxon>
    </lineage>
</organism>
<dbReference type="STRING" id="81409.SAMN04515656_1561"/>
<keyword evidence="4" id="KW-0812">Transmembrane</keyword>
<feature type="transmembrane region" description="Helical" evidence="4">
    <location>
        <begin position="232"/>
        <end position="254"/>
    </location>
</feature>
<evidence type="ECO:0000259" key="5">
    <source>
        <dbReference type="PROSITE" id="PS50043"/>
    </source>
</evidence>
<dbReference type="Gene3D" id="1.10.10.10">
    <property type="entry name" value="Winged helix-like DNA-binding domain superfamily/Winged helix DNA-binding domain"/>
    <property type="match status" value="1"/>
</dbReference>
<keyword evidence="1" id="KW-0805">Transcription regulation</keyword>
<dbReference type="Pfam" id="PF00196">
    <property type="entry name" value="GerE"/>
    <property type="match status" value="1"/>
</dbReference>
<dbReference type="PROSITE" id="PS50043">
    <property type="entry name" value="HTH_LUXR_2"/>
    <property type="match status" value="1"/>
</dbReference>
<sequence length="428" mass="47964">MMQLAPCSGAFYFLDISANKSIESQAYSGVYLKYVNISTANTLNNRVCLYRGLPEVARKNGINLHSSWELEVKENDFSDICNLLNTDVHDLTKSYYLTNVCNLPGTWENAQFLCIPIMDTKGKVIGVCGFEVSALLFSLSHKTAIVSYDYICCGILSKKNEKYSGLFAGSQSGGIPLNSEAIVLTLGAPFDTITIGDKGYFGIHQSRNVAGTEYLVMSFLPISEYSQIRQQYLAKLTTLLLVLLLIMVGSCIFFSHKYLVPILNGLKTLKKETTSEDLKKQIPEIEDLFKFLEKKDMEIAATVANLDKKKTALEAELVRVYGDLDLLAKEQKNKMDTDVYIHFITGIETLTPREKEVFGLYYNGYTANQIVEKLGFTKNGLKYHNGNIYSKLGVSSRKQLLQYIALMRSEKESVNSSSKENNINVIKI</sequence>
<dbReference type="GO" id="GO:0003677">
    <property type="term" value="F:DNA binding"/>
    <property type="evidence" value="ECO:0007669"/>
    <property type="project" value="UniProtKB-KW"/>
</dbReference>
<reference evidence="6 7" key="1">
    <citation type="submission" date="2016-10" db="EMBL/GenBank/DDBJ databases">
        <authorList>
            <person name="de Groot N.N."/>
        </authorList>
    </citation>
    <scope>NUCLEOTIDE SEQUENCE [LARGE SCALE GENOMIC DNA]</scope>
    <source>
        <strain evidence="6 7">SR12</strain>
    </source>
</reference>
<dbReference type="SMART" id="SM00421">
    <property type="entry name" value="HTH_LUXR"/>
    <property type="match status" value="1"/>
</dbReference>
<dbReference type="InterPro" id="IPR036388">
    <property type="entry name" value="WH-like_DNA-bd_sf"/>
</dbReference>
<name>A0A1H4EN00_9FIRM</name>
<evidence type="ECO:0000256" key="3">
    <source>
        <dbReference type="ARBA" id="ARBA00023163"/>
    </source>
</evidence>
<dbReference type="PANTHER" id="PTHR44688">
    <property type="entry name" value="DNA-BINDING TRANSCRIPTIONAL ACTIVATOR DEVR_DOSR"/>
    <property type="match status" value="1"/>
</dbReference>
<dbReference type="InterPro" id="IPR016032">
    <property type="entry name" value="Sig_transdc_resp-reg_C-effctor"/>
</dbReference>
<keyword evidence="3" id="KW-0804">Transcription</keyword>
<evidence type="ECO:0000256" key="4">
    <source>
        <dbReference type="SAM" id="Phobius"/>
    </source>
</evidence>
<evidence type="ECO:0000313" key="7">
    <source>
        <dbReference type="Proteomes" id="UP000199394"/>
    </source>
</evidence>
<dbReference type="Proteomes" id="UP000199394">
    <property type="component" value="Unassembled WGS sequence"/>
</dbReference>
<evidence type="ECO:0000256" key="2">
    <source>
        <dbReference type="ARBA" id="ARBA00023125"/>
    </source>
</evidence>
<protein>
    <submittedName>
        <fullName evidence="6">Regulatory protein, luxR family</fullName>
    </submittedName>
</protein>
<dbReference type="AlphaFoldDB" id="A0A1H4EN00"/>
<dbReference type="InterPro" id="IPR000792">
    <property type="entry name" value="Tscrpt_reg_LuxR_C"/>
</dbReference>
<accession>A0A1H4EN00</accession>
<dbReference type="EMBL" id="FNRK01000056">
    <property type="protein sequence ID" value="SEA86443.1"/>
    <property type="molecule type" value="Genomic_DNA"/>
</dbReference>
<dbReference type="GO" id="GO:0006355">
    <property type="term" value="P:regulation of DNA-templated transcription"/>
    <property type="evidence" value="ECO:0007669"/>
    <property type="project" value="InterPro"/>
</dbReference>